<organism evidence="2 3">
    <name type="scientific">Rhypophila decipiens</name>
    <dbReference type="NCBI Taxonomy" id="261697"/>
    <lineage>
        <taxon>Eukaryota</taxon>
        <taxon>Fungi</taxon>
        <taxon>Dikarya</taxon>
        <taxon>Ascomycota</taxon>
        <taxon>Pezizomycotina</taxon>
        <taxon>Sordariomycetes</taxon>
        <taxon>Sordariomycetidae</taxon>
        <taxon>Sordariales</taxon>
        <taxon>Naviculisporaceae</taxon>
        <taxon>Rhypophila</taxon>
    </lineage>
</organism>
<feature type="chain" id="PRO_5043027449" description="AA1-like domain-containing protein" evidence="1">
    <location>
        <begin position="21"/>
        <end position="160"/>
    </location>
</feature>
<feature type="signal peptide" evidence="1">
    <location>
        <begin position="1"/>
        <end position="20"/>
    </location>
</feature>
<accession>A0AAN6Y4R0</accession>
<name>A0AAN6Y4R0_9PEZI</name>
<proteinExistence type="predicted"/>
<gene>
    <name evidence="2" type="ORF">QBC37DRAFT_402600</name>
</gene>
<comment type="caution">
    <text evidence="2">The sequence shown here is derived from an EMBL/GenBank/DDBJ whole genome shotgun (WGS) entry which is preliminary data.</text>
</comment>
<evidence type="ECO:0000313" key="3">
    <source>
        <dbReference type="Proteomes" id="UP001301769"/>
    </source>
</evidence>
<sequence length="160" mass="16749">MLFTVVFSVAFVAFSANAAAIRPREVKTFKFQVNDPTKGIYYLAGNGAGTKDETKALTCELTTGVAATPDVIKCGGKGFPKFGGDMTKLTGTTSGGSAGWSIDANDNIQWSAAKDVKFSIGIGSANDVYAETCPHHWTTHGTAKAIWIVPVPAESNNIAA</sequence>
<dbReference type="EMBL" id="MU858152">
    <property type="protein sequence ID" value="KAK4211295.1"/>
    <property type="molecule type" value="Genomic_DNA"/>
</dbReference>
<reference evidence="2" key="1">
    <citation type="journal article" date="2023" name="Mol. Phylogenet. Evol.">
        <title>Genome-scale phylogeny and comparative genomics of the fungal order Sordariales.</title>
        <authorList>
            <person name="Hensen N."/>
            <person name="Bonometti L."/>
            <person name="Westerberg I."/>
            <person name="Brannstrom I.O."/>
            <person name="Guillou S."/>
            <person name="Cros-Aarteil S."/>
            <person name="Calhoun S."/>
            <person name="Haridas S."/>
            <person name="Kuo A."/>
            <person name="Mondo S."/>
            <person name="Pangilinan J."/>
            <person name="Riley R."/>
            <person name="LaButti K."/>
            <person name="Andreopoulos B."/>
            <person name="Lipzen A."/>
            <person name="Chen C."/>
            <person name="Yan M."/>
            <person name="Daum C."/>
            <person name="Ng V."/>
            <person name="Clum A."/>
            <person name="Steindorff A."/>
            <person name="Ohm R.A."/>
            <person name="Martin F."/>
            <person name="Silar P."/>
            <person name="Natvig D.O."/>
            <person name="Lalanne C."/>
            <person name="Gautier V."/>
            <person name="Ament-Velasquez S.L."/>
            <person name="Kruys A."/>
            <person name="Hutchinson M.I."/>
            <person name="Powell A.J."/>
            <person name="Barry K."/>
            <person name="Miller A.N."/>
            <person name="Grigoriev I.V."/>
            <person name="Debuchy R."/>
            <person name="Gladieux P."/>
            <person name="Hiltunen Thoren M."/>
            <person name="Johannesson H."/>
        </authorList>
    </citation>
    <scope>NUCLEOTIDE SEQUENCE</scope>
    <source>
        <strain evidence="2">PSN293</strain>
    </source>
</reference>
<reference evidence="2" key="2">
    <citation type="submission" date="2023-05" db="EMBL/GenBank/DDBJ databases">
        <authorList>
            <consortium name="Lawrence Berkeley National Laboratory"/>
            <person name="Steindorff A."/>
            <person name="Hensen N."/>
            <person name="Bonometti L."/>
            <person name="Westerberg I."/>
            <person name="Brannstrom I.O."/>
            <person name="Guillou S."/>
            <person name="Cros-Aarteil S."/>
            <person name="Calhoun S."/>
            <person name="Haridas S."/>
            <person name="Kuo A."/>
            <person name="Mondo S."/>
            <person name="Pangilinan J."/>
            <person name="Riley R."/>
            <person name="Labutti K."/>
            <person name="Andreopoulos B."/>
            <person name="Lipzen A."/>
            <person name="Chen C."/>
            <person name="Yanf M."/>
            <person name="Daum C."/>
            <person name="Ng V."/>
            <person name="Clum A."/>
            <person name="Ohm R."/>
            <person name="Martin F."/>
            <person name="Silar P."/>
            <person name="Natvig D."/>
            <person name="Lalanne C."/>
            <person name="Gautier V."/>
            <person name="Ament-Velasquez S.L."/>
            <person name="Kruys A."/>
            <person name="Hutchinson M.I."/>
            <person name="Powell A.J."/>
            <person name="Barry K."/>
            <person name="Miller A.N."/>
            <person name="Grigoriev I.V."/>
            <person name="Debuchy R."/>
            <person name="Gladieux P."/>
            <person name="Thoren M.H."/>
            <person name="Johannesson H."/>
        </authorList>
    </citation>
    <scope>NUCLEOTIDE SEQUENCE</scope>
    <source>
        <strain evidence="2">PSN293</strain>
    </source>
</reference>
<evidence type="ECO:0000256" key="1">
    <source>
        <dbReference type="SAM" id="SignalP"/>
    </source>
</evidence>
<evidence type="ECO:0008006" key="4">
    <source>
        <dbReference type="Google" id="ProtNLM"/>
    </source>
</evidence>
<protein>
    <recommendedName>
        <fullName evidence="4">AA1-like domain-containing protein</fullName>
    </recommendedName>
</protein>
<keyword evidence="3" id="KW-1185">Reference proteome</keyword>
<dbReference type="AlphaFoldDB" id="A0AAN6Y4R0"/>
<dbReference type="Proteomes" id="UP001301769">
    <property type="component" value="Unassembled WGS sequence"/>
</dbReference>
<keyword evidence="1" id="KW-0732">Signal</keyword>
<evidence type="ECO:0000313" key="2">
    <source>
        <dbReference type="EMBL" id="KAK4211295.1"/>
    </source>
</evidence>